<keyword evidence="1" id="KW-1133">Transmembrane helix</keyword>
<keyword evidence="1" id="KW-0812">Transmembrane</keyword>
<dbReference type="RefSeq" id="WP_094023412.1">
    <property type="nucleotide sequence ID" value="NZ_FXYF01000021.1"/>
</dbReference>
<name>A0A238L7J7_9RHOB</name>
<keyword evidence="1" id="KW-0472">Membrane</keyword>
<organism evidence="2 3">
    <name type="scientific">Maliponia aquimaris</name>
    <dbReference type="NCBI Taxonomy" id="1673631"/>
    <lineage>
        <taxon>Bacteria</taxon>
        <taxon>Pseudomonadati</taxon>
        <taxon>Pseudomonadota</taxon>
        <taxon>Alphaproteobacteria</taxon>
        <taxon>Rhodobacterales</taxon>
        <taxon>Paracoccaceae</taxon>
        <taxon>Maliponia</taxon>
    </lineage>
</organism>
<feature type="transmembrane region" description="Helical" evidence="1">
    <location>
        <begin position="51"/>
        <end position="71"/>
    </location>
</feature>
<accession>A0A238L7J7</accession>
<protein>
    <recommendedName>
        <fullName evidence="4">Integral membrane protein</fullName>
    </recommendedName>
</protein>
<sequence length="164" mass="18668">MPYQWTPPSLDGAQELQLWPHNSLSAEGFAAMVMGFFLFASIPLYSVIGTAVLWGLLPFMLMATAALYYAIRRNQRDRRILEVLTLTPENTRLIRTNPRGETQDWESNTYWVKVACHERGGPVPYYITLKGNGREVEIGAFLSEDERKALYSDLSDAVRRVARP</sequence>
<dbReference type="OrthoDB" id="9808190at2"/>
<evidence type="ECO:0000313" key="3">
    <source>
        <dbReference type="Proteomes" id="UP000207598"/>
    </source>
</evidence>
<dbReference type="EMBL" id="FXYF01000021">
    <property type="protein sequence ID" value="SMX50276.1"/>
    <property type="molecule type" value="Genomic_DNA"/>
</dbReference>
<gene>
    <name evidence="2" type="ORF">MAA8898_04689</name>
</gene>
<dbReference type="InterPro" id="IPR019253">
    <property type="entry name" value="DUF2244_TM"/>
</dbReference>
<dbReference type="Pfam" id="PF10003">
    <property type="entry name" value="DUF2244"/>
    <property type="match status" value="1"/>
</dbReference>
<proteinExistence type="predicted"/>
<reference evidence="2 3" key="1">
    <citation type="submission" date="2017-05" db="EMBL/GenBank/DDBJ databases">
        <authorList>
            <person name="Song R."/>
            <person name="Chenine A.L."/>
            <person name="Ruprecht R.M."/>
        </authorList>
    </citation>
    <scope>NUCLEOTIDE SEQUENCE [LARGE SCALE GENOMIC DNA]</scope>
    <source>
        <strain evidence="2 3">CECT 8898</strain>
    </source>
</reference>
<dbReference type="Proteomes" id="UP000207598">
    <property type="component" value="Unassembled WGS sequence"/>
</dbReference>
<keyword evidence="3" id="KW-1185">Reference proteome</keyword>
<evidence type="ECO:0000256" key="1">
    <source>
        <dbReference type="SAM" id="Phobius"/>
    </source>
</evidence>
<dbReference type="AlphaFoldDB" id="A0A238L7J7"/>
<evidence type="ECO:0000313" key="2">
    <source>
        <dbReference type="EMBL" id="SMX50276.1"/>
    </source>
</evidence>
<evidence type="ECO:0008006" key="4">
    <source>
        <dbReference type="Google" id="ProtNLM"/>
    </source>
</evidence>